<proteinExistence type="predicted"/>
<dbReference type="PROSITE" id="PS00409">
    <property type="entry name" value="PROKAR_NTER_METHYL"/>
    <property type="match status" value="1"/>
</dbReference>
<accession>A0A367MBJ9</accession>
<keyword evidence="2" id="KW-1133">Transmembrane helix</keyword>
<dbReference type="SUPFAM" id="SSF54523">
    <property type="entry name" value="Pili subunits"/>
    <property type="match status" value="1"/>
</dbReference>
<dbReference type="Pfam" id="PF07963">
    <property type="entry name" value="N_methyl"/>
    <property type="match status" value="1"/>
</dbReference>
<evidence type="ECO:0000313" key="4">
    <source>
        <dbReference type="Proteomes" id="UP000253594"/>
    </source>
</evidence>
<keyword evidence="2" id="KW-0812">Transmembrane</keyword>
<evidence type="ECO:0000256" key="2">
    <source>
        <dbReference type="SAM" id="Phobius"/>
    </source>
</evidence>
<dbReference type="InterPro" id="IPR045584">
    <property type="entry name" value="Pilin-like"/>
</dbReference>
<feature type="region of interest" description="Disordered" evidence="1">
    <location>
        <begin position="139"/>
        <end position="160"/>
    </location>
</feature>
<dbReference type="AlphaFoldDB" id="A0A367MBJ9"/>
<keyword evidence="2" id="KW-0472">Membrane</keyword>
<feature type="transmembrane region" description="Helical" evidence="2">
    <location>
        <begin position="13"/>
        <end position="35"/>
    </location>
</feature>
<dbReference type="RefSeq" id="WP_003126291.1">
    <property type="nucleotide sequence ID" value="NZ_CAADJN010000265.1"/>
</dbReference>
<gene>
    <name evidence="3" type="ORF">DT376_10480</name>
</gene>
<dbReference type="Gene3D" id="3.30.700.10">
    <property type="entry name" value="Glycoprotein, Type 4 Pilin"/>
    <property type="match status" value="1"/>
</dbReference>
<dbReference type="NCBIfam" id="TIGR02532">
    <property type="entry name" value="IV_pilin_GFxxxE"/>
    <property type="match status" value="1"/>
</dbReference>
<sequence>MYSRSRGFTLVELMVIVVLLGVMVAFAIPSFVNLIKGNSMASARNDLQKSLDYARAMAMTNKTGAQVCVADGTITISNARKAEKIITGGSGDAVQYGFKYDWEVASKLSSKEYKVIGSNELDSGCVVFAYNGSIPEIAKKAPKSPKPPISSDGKCDTSSSPPPYVNKAGFFGRSDGSADPEWELIFNGAGFYVVRKPGEADFTSEQSWDASGC</sequence>
<reference evidence="3 4" key="1">
    <citation type="submission" date="2018-07" db="EMBL/GenBank/DDBJ databases">
        <title>Mechanisms of high-level aminoglycoside resistance among Gram-negative pathogens in Brazil.</title>
        <authorList>
            <person name="Ballaben A.S."/>
            <person name="Darini A.L.C."/>
            <person name="Doi Y."/>
        </authorList>
    </citation>
    <scope>NUCLEOTIDE SEQUENCE [LARGE SCALE GENOMIC DNA]</scope>
    <source>
        <strain evidence="3 4">B2-305</strain>
    </source>
</reference>
<evidence type="ECO:0000256" key="1">
    <source>
        <dbReference type="SAM" id="MobiDB-lite"/>
    </source>
</evidence>
<name>A0A367MBJ9_PSEAI</name>
<comment type="caution">
    <text evidence="3">The sequence shown here is derived from an EMBL/GenBank/DDBJ whole genome shotgun (WGS) entry which is preliminary data.</text>
</comment>
<dbReference type="InterPro" id="IPR012902">
    <property type="entry name" value="N_methyl_site"/>
</dbReference>
<organism evidence="3 4">
    <name type="scientific">Pseudomonas aeruginosa</name>
    <dbReference type="NCBI Taxonomy" id="287"/>
    <lineage>
        <taxon>Bacteria</taxon>
        <taxon>Pseudomonadati</taxon>
        <taxon>Pseudomonadota</taxon>
        <taxon>Gammaproteobacteria</taxon>
        <taxon>Pseudomonadales</taxon>
        <taxon>Pseudomonadaceae</taxon>
        <taxon>Pseudomonas</taxon>
    </lineage>
</organism>
<evidence type="ECO:0000313" key="3">
    <source>
        <dbReference type="EMBL" id="RCI74905.1"/>
    </source>
</evidence>
<dbReference type="Proteomes" id="UP000253594">
    <property type="component" value="Unassembled WGS sequence"/>
</dbReference>
<protein>
    <submittedName>
        <fullName evidence="3">Prepilin-type N-terminal cleavage/methylation domain-containing protein</fullName>
    </submittedName>
</protein>
<dbReference type="EMBL" id="QORE01000270">
    <property type="protein sequence ID" value="RCI74905.1"/>
    <property type="molecule type" value="Genomic_DNA"/>
</dbReference>